<proteinExistence type="predicted"/>
<evidence type="ECO:0000256" key="1">
    <source>
        <dbReference type="SAM" id="Coils"/>
    </source>
</evidence>
<dbReference type="EMBL" id="PKUQ01000055">
    <property type="protein sequence ID" value="PLW74884.1"/>
    <property type="molecule type" value="Genomic_DNA"/>
</dbReference>
<name>A0A2N5XK79_9HYPH</name>
<evidence type="ECO:0000256" key="2">
    <source>
        <dbReference type="SAM" id="MobiDB-lite"/>
    </source>
</evidence>
<feature type="compositionally biased region" description="Basic and acidic residues" evidence="2">
    <location>
        <begin position="149"/>
        <end position="163"/>
    </location>
</feature>
<sequence>MPLANCKNARTSLIRGLGLPSCILFSLLCSSAWAQEKGAIQAPIEAPAQTQQGDKSIEQDVDWRDAMLTELATLANALDKQQKFGSILRDKIDILNHRIDQLEQSNDKQAKRITELTEALSEAQIESQAQLARPSSEALNPKASAPKSPEAKPKAEIVPDKIPETAPNSEEQAPEDFEQFLDMGEAMLRRFFGVVKEFRKEFDDNRV</sequence>
<dbReference type="Proteomes" id="UP000234881">
    <property type="component" value="Unassembled WGS sequence"/>
</dbReference>
<feature type="signal peptide" evidence="3">
    <location>
        <begin position="1"/>
        <end position="34"/>
    </location>
</feature>
<keyword evidence="5" id="KW-1185">Reference proteome</keyword>
<gene>
    <name evidence="4" type="ORF">C0081_21460</name>
</gene>
<evidence type="ECO:0000313" key="5">
    <source>
        <dbReference type="Proteomes" id="UP000234881"/>
    </source>
</evidence>
<keyword evidence="3" id="KW-0732">Signal</keyword>
<evidence type="ECO:0008006" key="6">
    <source>
        <dbReference type="Google" id="ProtNLM"/>
    </source>
</evidence>
<evidence type="ECO:0000256" key="3">
    <source>
        <dbReference type="SAM" id="SignalP"/>
    </source>
</evidence>
<comment type="caution">
    <text evidence="4">The sequence shown here is derived from an EMBL/GenBank/DDBJ whole genome shotgun (WGS) entry which is preliminary data.</text>
</comment>
<feature type="chain" id="PRO_5014607170" description="YbgF trimerisation domain-containing protein" evidence="3">
    <location>
        <begin position="35"/>
        <end position="207"/>
    </location>
</feature>
<keyword evidence="1" id="KW-0175">Coiled coil</keyword>
<accession>A0A2N5XK79</accession>
<feature type="coiled-coil region" evidence="1">
    <location>
        <begin position="92"/>
        <end position="126"/>
    </location>
</feature>
<feature type="region of interest" description="Disordered" evidence="2">
    <location>
        <begin position="127"/>
        <end position="174"/>
    </location>
</feature>
<dbReference type="OrthoDB" id="8451432at2"/>
<reference evidence="4 5" key="1">
    <citation type="submission" date="2018-01" db="EMBL/GenBank/DDBJ databases">
        <title>The draft genome sequence of Cohaesibacter sp. H1304.</title>
        <authorList>
            <person name="Wang N.-N."/>
            <person name="Du Z.-J."/>
        </authorList>
    </citation>
    <scope>NUCLEOTIDE SEQUENCE [LARGE SCALE GENOMIC DNA]</scope>
    <source>
        <strain evidence="4 5">H1304</strain>
    </source>
</reference>
<protein>
    <recommendedName>
        <fullName evidence="6">YbgF trimerisation domain-containing protein</fullName>
    </recommendedName>
</protein>
<dbReference type="RefSeq" id="WP_101535783.1">
    <property type="nucleotide sequence ID" value="NZ_PKUQ01000055.1"/>
</dbReference>
<dbReference type="AlphaFoldDB" id="A0A2N5XK79"/>
<organism evidence="4 5">
    <name type="scientific">Cohaesibacter celericrescens</name>
    <dbReference type="NCBI Taxonomy" id="2067669"/>
    <lineage>
        <taxon>Bacteria</taxon>
        <taxon>Pseudomonadati</taxon>
        <taxon>Pseudomonadota</taxon>
        <taxon>Alphaproteobacteria</taxon>
        <taxon>Hyphomicrobiales</taxon>
        <taxon>Cohaesibacteraceae</taxon>
    </lineage>
</organism>
<evidence type="ECO:0000313" key="4">
    <source>
        <dbReference type="EMBL" id="PLW74884.1"/>
    </source>
</evidence>